<dbReference type="GO" id="GO:0051301">
    <property type="term" value="P:cell division"/>
    <property type="evidence" value="ECO:0007669"/>
    <property type="project" value="UniProtKB-KW"/>
</dbReference>
<feature type="transmembrane region" description="Helical" evidence="16">
    <location>
        <begin position="92"/>
        <end position="111"/>
    </location>
</feature>
<keyword evidence="11 16" id="KW-0472">Membrane</keyword>
<comment type="caution">
    <text evidence="18">The sequence shown here is derived from an EMBL/GenBank/DDBJ whole genome shotgun (WGS) entry which is preliminary data.</text>
</comment>
<dbReference type="InterPro" id="IPR041027">
    <property type="entry name" value="FtsK_alpha"/>
</dbReference>
<evidence type="ECO:0000313" key="18">
    <source>
        <dbReference type="EMBL" id="EFI34853.1"/>
    </source>
</evidence>
<keyword evidence="19" id="KW-1185">Reference proteome</keyword>
<keyword evidence="12" id="KW-0131">Cell cycle</keyword>
<dbReference type="GO" id="GO:0003677">
    <property type="term" value="F:DNA binding"/>
    <property type="evidence" value="ECO:0007669"/>
    <property type="project" value="UniProtKB-KW"/>
</dbReference>
<evidence type="ECO:0000256" key="6">
    <source>
        <dbReference type="ARBA" id="ARBA00022741"/>
    </source>
</evidence>
<dbReference type="SMART" id="SM00382">
    <property type="entry name" value="AAA"/>
    <property type="match status" value="1"/>
</dbReference>
<evidence type="ECO:0000256" key="5">
    <source>
        <dbReference type="ARBA" id="ARBA00022692"/>
    </source>
</evidence>
<dbReference type="eggNOG" id="COG1674">
    <property type="taxonomic scope" value="Bacteria"/>
</dbReference>
<dbReference type="RefSeq" id="WP_008870167.1">
    <property type="nucleotide sequence ID" value="NZ_ACJN02000002.1"/>
</dbReference>
<dbReference type="InterPro" id="IPR002543">
    <property type="entry name" value="FtsK_dom"/>
</dbReference>
<dbReference type="GO" id="GO:0007059">
    <property type="term" value="P:chromosome segregation"/>
    <property type="evidence" value="ECO:0007669"/>
    <property type="project" value="UniProtKB-KW"/>
</dbReference>
<proteinExistence type="inferred from homology"/>
<dbReference type="AlphaFoldDB" id="D6SQ27"/>
<evidence type="ECO:0000256" key="2">
    <source>
        <dbReference type="ARBA" id="ARBA00006474"/>
    </source>
</evidence>
<dbReference type="InterPro" id="IPR036390">
    <property type="entry name" value="WH_DNA-bd_sf"/>
</dbReference>
<dbReference type="SUPFAM" id="SSF46785">
    <property type="entry name" value="Winged helix' DNA-binding domain"/>
    <property type="match status" value="1"/>
</dbReference>
<evidence type="ECO:0000256" key="9">
    <source>
        <dbReference type="ARBA" id="ARBA00022989"/>
    </source>
</evidence>
<reference evidence="18" key="1">
    <citation type="submission" date="2010-05" db="EMBL/GenBank/DDBJ databases">
        <title>The draft genome of Desulfonatronospira thiodismutans ASO3-1.</title>
        <authorList>
            <consortium name="US DOE Joint Genome Institute (JGI-PGF)"/>
            <person name="Lucas S."/>
            <person name="Copeland A."/>
            <person name="Lapidus A."/>
            <person name="Cheng J.-F."/>
            <person name="Bruce D."/>
            <person name="Goodwin L."/>
            <person name="Pitluck S."/>
            <person name="Chertkov O."/>
            <person name="Brettin T."/>
            <person name="Detter J.C."/>
            <person name="Han C."/>
            <person name="Land M.L."/>
            <person name="Hauser L."/>
            <person name="Kyrpides N."/>
            <person name="Mikhailova N."/>
            <person name="Muyzer G."/>
            <person name="Woyke T."/>
        </authorList>
    </citation>
    <scope>NUCLEOTIDE SEQUENCE [LARGE SCALE GENOMIC DNA]</scope>
    <source>
        <strain evidence="18">ASO3-1</strain>
    </source>
</reference>
<dbReference type="Pfam" id="PF17854">
    <property type="entry name" value="FtsK_alpha"/>
    <property type="match status" value="1"/>
</dbReference>
<evidence type="ECO:0000256" key="13">
    <source>
        <dbReference type="ARBA" id="ARBA00025923"/>
    </source>
</evidence>
<dbReference type="InterPro" id="IPR050206">
    <property type="entry name" value="FtsK/SpoIIIE/SftA"/>
</dbReference>
<dbReference type="Gene3D" id="1.10.10.10">
    <property type="entry name" value="Winged helix-like DNA-binding domain superfamily/Winged helix DNA-binding domain"/>
    <property type="match status" value="1"/>
</dbReference>
<dbReference type="Gene3D" id="3.30.980.40">
    <property type="match status" value="1"/>
</dbReference>
<keyword evidence="4 18" id="KW-0132">Cell division</keyword>
<dbReference type="InterPro" id="IPR027417">
    <property type="entry name" value="P-loop_NTPase"/>
</dbReference>
<evidence type="ECO:0000256" key="10">
    <source>
        <dbReference type="ARBA" id="ARBA00023125"/>
    </source>
</evidence>
<dbReference type="SUPFAM" id="SSF52540">
    <property type="entry name" value="P-loop containing nucleoside triphosphate hydrolases"/>
    <property type="match status" value="1"/>
</dbReference>
<feature type="region of interest" description="Disordered" evidence="15">
    <location>
        <begin position="182"/>
        <end position="234"/>
    </location>
</feature>
<comment type="similarity">
    <text evidence="2">Belongs to the FtsK/SpoIIIE/SftA family.</text>
</comment>
<organism evidence="18 19">
    <name type="scientific">Desulfonatronospira thiodismutans ASO3-1</name>
    <dbReference type="NCBI Taxonomy" id="555779"/>
    <lineage>
        <taxon>Bacteria</taxon>
        <taxon>Pseudomonadati</taxon>
        <taxon>Thermodesulfobacteriota</taxon>
        <taxon>Desulfovibrionia</taxon>
        <taxon>Desulfovibrionales</taxon>
        <taxon>Desulfonatronovibrionaceae</taxon>
        <taxon>Desulfonatronospira</taxon>
    </lineage>
</organism>
<dbReference type="PROSITE" id="PS50901">
    <property type="entry name" value="FTSK"/>
    <property type="match status" value="1"/>
</dbReference>
<dbReference type="InterPro" id="IPR025199">
    <property type="entry name" value="FtsK_4TM"/>
</dbReference>
<evidence type="ECO:0000256" key="15">
    <source>
        <dbReference type="SAM" id="MobiDB-lite"/>
    </source>
</evidence>
<gene>
    <name evidence="18" type="ORF">Dthio_PD2244</name>
</gene>
<evidence type="ECO:0000313" key="19">
    <source>
        <dbReference type="Proteomes" id="UP000005496"/>
    </source>
</evidence>
<dbReference type="GO" id="GO:0005524">
    <property type="term" value="F:ATP binding"/>
    <property type="evidence" value="ECO:0007669"/>
    <property type="project" value="UniProtKB-UniRule"/>
</dbReference>
<name>D6SQ27_9BACT</name>
<keyword evidence="8 14" id="KW-0067">ATP-binding</keyword>
<feature type="transmembrane region" description="Helical" evidence="16">
    <location>
        <begin position="12"/>
        <end position="32"/>
    </location>
</feature>
<evidence type="ECO:0000256" key="11">
    <source>
        <dbReference type="ARBA" id="ARBA00023136"/>
    </source>
</evidence>
<dbReference type="Pfam" id="PF09397">
    <property type="entry name" value="FtsK_gamma"/>
    <property type="match status" value="1"/>
</dbReference>
<evidence type="ECO:0000256" key="7">
    <source>
        <dbReference type="ARBA" id="ARBA00022829"/>
    </source>
</evidence>
<feature type="domain" description="FtsK" evidence="17">
    <location>
        <begin position="369"/>
        <end position="568"/>
    </location>
</feature>
<feature type="transmembrane region" description="Helical" evidence="16">
    <location>
        <begin position="143"/>
        <end position="171"/>
    </location>
</feature>
<dbReference type="InterPro" id="IPR018541">
    <property type="entry name" value="Ftsk_gamma"/>
</dbReference>
<feature type="transmembrane region" description="Helical" evidence="16">
    <location>
        <begin position="64"/>
        <end position="85"/>
    </location>
</feature>
<accession>D6SQ27</accession>
<protein>
    <submittedName>
        <fullName evidence="18">Cell division protein FtsK/SpoIIIE</fullName>
    </submittedName>
</protein>
<dbReference type="InterPro" id="IPR036388">
    <property type="entry name" value="WH-like_DNA-bd_sf"/>
</dbReference>
<dbReference type="OrthoDB" id="9807790at2"/>
<dbReference type="Pfam" id="PF01580">
    <property type="entry name" value="FtsK_SpoIIIE"/>
    <property type="match status" value="1"/>
</dbReference>
<dbReference type="InterPro" id="IPR003593">
    <property type="entry name" value="AAA+_ATPase"/>
</dbReference>
<keyword evidence="7" id="KW-0159">Chromosome partition</keyword>
<comment type="subcellular location">
    <subcellularLocation>
        <location evidence="1">Cell membrane</location>
        <topology evidence="1">Multi-pass membrane protein</topology>
    </subcellularLocation>
</comment>
<evidence type="ECO:0000256" key="8">
    <source>
        <dbReference type="ARBA" id="ARBA00022840"/>
    </source>
</evidence>
<dbReference type="Pfam" id="PF13491">
    <property type="entry name" value="FtsK_4TM"/>
    <property type="match status" value="1"/>
</dbReference>
<dbReference type="Gene3D" id="3.40.50.300">
    <property type="entry name" value="P-loop containing nucleotide triphosphate hydrolases"/>
    <property type="match status" value="1"/>
</dbReference>
<evidence type="ECO:0000256" key="16">
    <source>
        <dbReference type="SAM" id="Phobius"/>
    </source>
</evidence>
<dbReference type="Proteomes" id="UP000005496">
    <property type="component" value="Unassembled WGS sequence"/>
</dbReference>
<keyword evidence="9 16" id="KW-1133">Transmembrane helix</keyword>
<comment type="subunit">
    <text evidence="13">Homohexamer. Forms a ring that surrounds DNA.</text>
</comment>
<keyword evidence="5 16" id="KW-0812">Transmembrane</keyword>
<dbReference type="PANTHER" id="PTHR22683:SF41">
    <property type="entry name" value="DNA TRANSLOCASE FTSK"/>
    <property type="match status" value="1"/>
</dbReference>
<evidence type="ECO:0000259" key="17">
    <source>
        <dbReference type="PROSITE" id="PS50901"/>
    </source>
</evidence>
<evidence type="ECO:0000256" key="1">
    <source>
        <dbReference type="ARBA" id="ARBA00004651"/>
    </source>
</evidence>
<keyword evidence="3" id="KW-1003">Cell membrane</keyword>
<dbReference type="SMART" id="SM00843">
    <property type="entry name" value="Ftsk_gamma"/>
    <property type="match status" value="1"/>
</dbReference>
<sequence length="709" mass="77709">MDGSRLYREIPGTVMFFLALLLGVSLAGYSSLDPTFNQQVGSAHTVQNPAGTVGAYLGGSLVELLGVGSLVVPLFFVYLGLYLFWPVLQLAWWRWLGLFFCFAALIVWAEFPRVQAFTQDMEISGGGFAGSQLYQAGFEALGFWGILIAGGFLTLMGIQLATGFSWGGGLYRLAVLMPDKKERDRDSSSDSTGSARQAPKKQNSSSSGKGKKKADPHPPAPQASPGNIDTSRYDLPPLELLTSAPDDVLKVDQTRLDEIAQAVKSSLEDFSVQGEVQRVQPGPVVTMLEYKPAPGVKISRISNLHDDLALALKAAAVRIVAPLPGKDTVGVEIPNDNRQTVYLQEILESGDFGRSKHKLPLALGKDIQGRPRVEDLSRMPHLLVAGATGAGKSVCLNSLLLSLLFRYPPRELKFLLIDPKRIELAVYNDLPHLVHPVVTDMNLAKTALDWAIYEMEKRYDRMAALGVRNIEGYNQKLASFGDNPPEGFEDQESMPYLVIVVDEMADLMLTAGKEVEMGIVRLAQLARAAGIHLVLATQRPSVDVVTGIIKANFPSRIAFQVSSKHDSRTILDSVGAEYLLGHGDMLFKSAGGQMQRIHGAFVQEEEIASVVQFWKDKAGAEFELDFNEWKNSENGQNGQDFESDPVVDDPKYAQAVEFIQEQGKGSISLIQRRFRIGYNKAALFIEQMEKDGILGPSDGSRPRQVLKPK</sequence>
<dbReference type="PANTHER" id="PTHR22683">
    <property type="entry name" value="SPORULATION PROTEIN RELATED"/>
    <property type="match status" value="1"/>
</dbReference>
<evidence type="ECO:0000256" key="14">
    <source>
        <dbReference type="PROSITE-ProRule" id="PRU00289"/>
    </source>
</evidence>
<evidence type="ECO:0000256" key="12">
    <source>
        <dbReference type="ARBA" id="ARBA00023306"/>
    </source>
</evidence>
<evidence type="ECO:0000256" key="4">
    <source>
        <dbReference type="ARBA" id="ARBA00022618"/>
    </source>
</evidence>
<keyword evidence="10" id="KW-0238">DNA-binding</keyword>
<feature type="compositionally biased region" description="Polar residues" evidence="15">
    <location>
        <begin position="192"/>
        <end position="203"/>
    </location>
</feature>
<dbReference type="EMBL" id="ACJN02000002">
    <property type="protein sequence ID" value="EFI34853.1"/>
    <property type="molecule type" value="Genomic_DNA"/>
</dbReference>
<feature type="binding site" evidence="14">
    <location>
        <begin position="386"/>
        <end position="393"/>
    </location>
    <ligand>
        <name>ATP</name>
        <dbReference type="ChEBI" id="CHEBI:30616"/>
    </ligand>
</feature>
<dbReference type="GO" id="GO:0005886">
    <property type="term" value="C:plasma membrane"/>
    <property type="evidence" value="ECO:0007669"/>
    <property type="project" value="UniProtKB-SubCell"/>
</dbReference>
<keyword evidence="6 14" id="KW-0547">Nucleotide-binding</keyword>
<evidence type="ECO:0000256" key="3">
    <source>
        <dbReference type="ARBA" id="ARBA00022475"/>
    </source>
</evidence>